<evidence type="ECO:0000256" key="13">
    <source>
        <dbReference type="ARBA" id="ARBA00023160"/>
    </source>
</evidence>
<keyword evidence="13" id="KW-0275">Fatty acid biosynthesis</keyword>
<evidence type="ECO:0000313" key="16">
    <source>
        <dbReference type="EMBL" id="TDQ16454.1"/>
    </source>
</evidence>
<keyword evidence="10" id="KW-0560">Oxidoreductase</keyword>
<feature type="transmembrane region" description="Helical" evidence="14">
    <location>
        <begin position="116"/>
        <end position="136"/>
    </location>
</feature>
<keyword evidence="12 14" id="KW-0472">Membrane</keyword>
<evidence type="ECO:0000313" key="17">
    <source>
        <dbReference type="Proteomes" id="UP000294535"/>
    </source>
</evidence>
<proteinExistence type="predicted"/>
<reference evidence="16 17" key="1">
    <citation type="submission" date="2019-03" db="EMBL/GenBank/DDBJ databases">
        <title>Genomic Encyclopedia of Type Strains, Phase III (KMG-III): the genomes of soil and plant-associated and newly described type strains.</title>
        <authorList>
            <person name="Whitman W."/>
        </authorList>
    </citation>
    <scope>NUCLEOTIDE SEQUENCE [LARGE SCALE GENOMIC DNA]</scope>
    <source>
        <strain evidence="16 17">CECT 8446</strain>
    </source>
</reference>
<feature type="domain" description="Fatty acid hydroxylase" evidence="15">
    <location>
        <begin position="45"/>
        <end position="177"/>
    </location>
</feature>
<dbReference type="Proteomes" id="UP000294535">
    <property type="component" value="Unassembled WGS sequence"/>
</dbReference>
<dbReference type="RefSeq" id="WP_133556409.1">
    <property type="nucleotide sequence ID" value="NZ_SNYF01000007.1"/>
</dbReference>
<evidence type="ECO:0000256" key="7">
    <source>
        <dbReference type="ARBA" id="ARBA00022832"/>
    </source>
</evidence>
<keyword evidence="11" id="KW-0443">Lipid metabolism</keyword>
<evidence type="ECO:0000256" key="6">
    <source>
        <dbReference type="ARBA" id="ARBA00022824"/>
    </source>
</evidence>
<dbReference type="InterPro" id="IPR014430">
    <property type="entry name" value="Scs7"/>
</dbReference>
<keyword evidence="8" id="KW-0862">Zinc</keyword>
<accession>A0A4R6T2S8</accession>
<protein>
    <submittedName>
        <fullName evidence="16">Fatty acid hydroxylase family protein</fullName>
    </submittedName>
</protein>
<evidence type="ECO:0000256" key="11">
    <source>
        <dbReference type="ARBA" id="ARBA00023098"/>
    </source>
</evidence>
<keyword evidence="7" id="KW-0276">Fatty acid metabolism</keyword>
<comment type="subcellular location">
    <subcellularLocation>
        <location evidence="2">Endoplasmic reticulum membrane</location>
        <topology evidence="2">Multi-pass membrane protein</topology>
    </subcellularLocation>
</comment>
<dbReference type="OrthoDB" id="9784228at2"/>
<dbReference type="AlphaFoldDB" id="A0A4R6T2S8"/>
<evidence type="ECO:0000256" key="5">
    <source>
        <dbReference type="ARBA" id="ARBA00022723"/>
    </source>
</evidence>
<sequence>MKTLSKNPQIEVLRSLAWACSCLSILLIAAFLLKGTIGYFIFLFAYGWLLWTFVEYSIHRFLMHELIVPGKKDELFNHHNHHANPHSLKVKMWHRILVFSLGISIFFLAVTLNNLFTAFAGFFIGFLFYNFLHYILHKPIGKILLPKIQRAHILHHTRYPNCGYSFSTILWDWLFDTLPPKEAEISPKMEENYFGFFRKTTH</sequence>
<evidence type="ECO:0000256" key="12">
    <source>
        <dbReference type="ARBA" id="ARBA00023136"/>
    </source>
</evidence>
<evidence type="ECO:0000256" key="3">
    <source>
        <dbReference type="ARBA" id="ARBA00022516"/>
    </source>
</evidence>
<dbReference type="EMBL" id="SNYF01000007">
    <property type="protein sequence ID" value="TDQ16454.1"/>
    <property type="molecule type" value="Genomic_DNA"/>
</dbReference>
<keyword evidence="5" id="KW-0479">Metal-binding</keyword>
<evidence type="ECO:0000256" key="10">
    <source>
        <dbReference type="ARBA" id="ARBA00023002"/>
    </source>
</evidence>
<gene>
    <name evidence="16" type="ORF">DFQ04_2572</name>
</gene>
<dbReference type="GO" id="GO:0006633">
    <property type="term" value="P:fatty acid biosynthetic process"/>
    <property type="evidence" value="ECO:0007669"/>
    <property type="project" value="UniProtKB-KW"/>
</dbReference>
<dbReference type="Pfam" id="PF04116">
    <property type="entry name" value="FA_hydroxylase"/>
    <property type="match status" value="1"/>
</dbReference>
<feature type="transmembrane region" description="Helical" evidence="14">
    <location>
        <begin position="92"/>
        <end position="110"/>
    </location>
</feature>
<comment type="caution">
    <text evidence="16">The sequence shown here is derived from an EMBL/GenBank/DDBJ whole genome shotgun (WGS) entry which is preliminary data.</text>
</comment>
<keyword evidence="4 14" id="KW-0812">Transmembrane</keyword>
<evidence type="ECO:0000256" key="4">
    <source>
        <dbReference type="ARBA" id="ARBA00022692"/>
    </source>
</evidence>
<feature type="transmembrane region" description="Helical" evidence="14">
    <location>
        <begin position="39"/>
        <end position="58"/>
    </location>
</feature>
<evidence type="ECO:0000256" key="1">
    <source>
        <dbReference type="ARBA" id="ARBA00001947"/>
    </source>
</evidence>
<evidence type="ECO:0000256" key="14">
    <source>
        <dbReference type="SAM" id="Phobius"/>
    </source>
</evidence>
<dbReference type="GO" id="GO:0080132">
    <property type="term" value="F:fatty acid 2-hydroxylase activity"/>
    <property type="evidence" value="ECO:0007669"/>
    <property type="project" value="InterPro"/>
</dbReference>
<dbReference type="InterPro" id="IPR006694">
    <property type="entry name" value="Fatty_acid_hydroxylase"/>
</dbReference>
<keyword evidence="9 14" id="KW-1133">Transmembrane helix</keyword>
<evidence type="ECO:0000256" key="2">
    <source>
        <dbReference type="ARBA" id="ARBA00004477"/>
    </source>
</evidence>
<dbReference type="PANTHER" id="PTHR12863:SF1">
    <property type="entry name" value="FATTY ACID 2-HYDROXYLASE"/>
    <property type="match status" value="1"/>
</dbReference>
<organism evidence="16 17">
    <name type="scientific">Algoriphagus boseongensis</name>
    <dbReference type="NCBI Taxonomy" id="1442587"/>
    <lineage>
        <taxon>Bacteria</taxon>
        <taxon>Pseudomonadati</taxon>
        <taxon>Bacteroidota</taxon>
        <taxon>Cytophagia</taxon>
        <taxon>Cytophagales</taxon>
        <taxon>Cyclobacteriaceae</taxon>
        <taxon>Algoriphagus</taxon>
    </lineage>
</organism>
<comment type="cofactor">
    <cofactor evidence="1">
        <name>Zn(2+)</name>
        <dbReference type="ChEBI" id="CHEBI:29105"/>
    </cofactor>
</comment>
<dbReference type="PANTHER" id="PTHR12863">
    <property type="entry name" value="FATTY ACID HYDROXYLASE"/>
    <property type="match status" value="1"/>
</dbReference>
<evidence type="ECO:0000256" key="8">
    <source>
        <dbReference type="ARBA" id="ARBA00022833"/>
    </source>
</evidence>
<name>A0A4R6T2S8_9BACT</name>
<evidence type="ECO:0000256" key="9">
    <source>
        <dbReference type="ARBA" id="ARBA00022989"/>
    </source>
</evidence>
<dbReference type="GO" id="GO:0005506">
    <property type="term" value="F:iron ion binding"/>
    <property type="evidence" value="ECO:0007669"/>
    <property type="project" value="InterPro"/>
</dbReference>
<evidence type="ECO:0000259" key="15">
    <source>
        <dbReference type="Pfam" id="PF04116"/>
    </source>
</evidence>
<keyword evidence="6" id="KW-0256">Endoplasmic reticulum</keyword>
<keyword evidence="17" id="KW-1185">Reference proteome</keyword>
<feature type="transmembrane region" description="Helical" evidence="14">
    <location>
        <begin position="12"/>
        <end position="33"/>
    </location>
</feature>
<keyword evidence="3" id="KW-0444">Lipid biosynthesis</keyword>
<dbReference type="GO" id="GO:0016020">
    <property type="term" value="C:membrane"/>
    <property type="evidence" value="ECO:0007669"/>
    <property type="project" value="InterPro"/>
</dbReference>